<name>A0ABN2SNL6_9ACTN</name>
<dbReference type="EMBL" id="BAAAPC010000005">
    <property type="protein sequence ID" value="GAA1989701.1"/>
    <property type="molecule type" value="Genomic_DNA"/>
</dbReference>
<sequence>MASGFCVISTTAIADGTRGALTRWMLEPAPGVYVGTLTKRVRDHLWSGLQEAIDDQGGWAVLVHGANNEQGYQVLTHGEGSRTPRAIDGLTLIGWPKDDEVKNE</sequence>
<dbReference type="InterPro" id="IPR010152">
    <property type="entry name" value="CRISPR-assoc_prot_Cas2_sub"/>
</dbReference>
<dbReference type="CDD" id="cd09755">
    <property type="entry name" value="Cas2_I-E"/>
    <property type="match status" value="1"/>
</dbReference>
<gene>
    <name evidence="1" type="ORF">GCM10009799_14310</name>
</gene>
<comment type="caution">
    <text evidence="1">The sequence shown here is derived from an EMBL/GenBank/DDBJ whole genome shotgun (WGS) entry which is preliminary data.</text>
</comment>
<accession>A0ABN2SNL6</accession>
<evidence type="ECO:0000313" key="2">
    <source>
        <dbReference type="Proteomes" id="UP001501585"/>
    </source>
</evidence>
<proteinExistence type="predicted"/>
<dbReference type="Proteomes" id="UP001501585">
    <property type="component" value="Unassembled WGS sequence"/>
</dbReference>
<protein>
    <submittedName>
        <fullName evidence="1">Uncharacterized protein</fullName>
    </submittedName>
</protein>
<dbReference type="RefSeq" id="WP_344160959.1">
    <property type="nucleotide sequence ID" value="NZ_BAAAPC010000005.1"/>
</dbReference>
<reference evidence="1 2" key="1">
    <citation type="journal article" date="2019" name="Int. J. Syst. Evol. Microbiol.">
        <title>The Global Catalogue of Microorganisms (GCM) 10K type strain sequencing project: providing services to taxonomists for standard genome sequencing and annotation.</title>
        <authorList>
            <consortium name="The Broad Institute Genomics Platform"/>
            <consortium name="The Broad Institute Genome Sequencing Center for Infectious Disease"/>
            <person name="Wu L."/>
            <person name="Ma J."/>
        </authorList>
    </citation>
    <scope>NUCLEOTIDE SEQUENCE [LARGE SCALE GENOMIC DNA]</scope>
    <source>
        <strain evidence="1 2">JCM 15313</strain>
    </source>
</reference>
<dbReference type="NCBIfam" id="TIGR01873">
    <property type="entry name" value="cas_CT1978"/>
    <property type="match status" value="1"/>
</dbReference>
<dbReference type="Gene3D" id="3.30.70.240">
    <property type="match status" value="1"/>
</dbReference>
<evidence type="ECO:0000313" key="1">
    <source>
        <dbReference type="EMBL" id="GAA1989701.1"/>
    </source>
</evidence>
<dbReference type="Pfam" id="PF09707">
    <property type="entry name" value="Cas_Cas2CT1978"/>
    <property type="match status" value="1"/>
</dbReference>
<organism evidence="1 2">
    <name type="scientific">Nocardiopsis rhodophaea</name>
    <dbReference type="NCBI Taxonomy" id="280238"/>
    <lineage>
        <taxon>Bacteria</taxon>
        <taxon>Bacillati</taxon>
        <taxon>Actinomycetota</taxon>
        <taxon>Actinomycetes</taxon>
        <taxon>Streptosporangiales</taxon>
        <taxon>Nocardiopsidaceae</taxon>
        <taxon>Nocardiopsis</taxon>
    </lineage>
</organism>
<keyword evidence="2" id="KW-1185">Reference proteome</keyword>